<dbReference type="InterPro" id="IPR005000">
    <property type="entry name" value="Aldolase/citrate-lyase_domain"/>
</dbReference>
<evidence type="ECO:0000256" key="10">
    <source>
        <dbReference type="ARBA" id="ARBA00022990"/>
    </source>
</evidence>
<feature type="binding site" evidence="24">
    <location>
        <position position="102"/>
    </location>
    <ligand>
        <name>substrate</name>
    </ligand>
</feature>
<evidence type="ECO:0000256" key="23">
    <source>
        <dbReference type="ARBA" id="ARBA00083020"/>
    </source>
</evidence>
<evidence type="ECO:0000256" key="18">
    <source>
        <dbReference type="ARBA" id="ARBA00066460"/>
    </source>
</evidence>
<organism evidence="27 28">
    <name type="scientific">Patella caerulea</name>
    <name type="common">Rayed Mediterranean limpet</name>
    <dbReference type="NCBI Taxonomy" id="87958"/>
    <lineage>
        <taxon>Eukaryota</taxon>
        <taxon>Metazoa</taxon>
        <taxon>Spiralia</taxon>
        <taxon>Lophotrochozoa</taxon>
        <taxon>Mollusca</taxon>
        <taxon>Gastropoda</taxon>
        <taxon>Patellogastropoda</taxon>
        <taxon>Patelloidea</taxon>
        <taxon>Patellidae</taxon>
        <taxon>Patella</taxon>
    </lineage>
</organism>
<evidence type="ECO:0000256" key="1">
    <source>
        <dbReference type="ARBA" id="ARBA00001946"/>
    </source>
</evidence>
<comment type="catalytic activity">
    <reaction evidence="15">
        <text>(3S)-citramalyl-CoA = pyruvate + acetyl-CoA</text>
        <dbReference type="Rhea" id="RHEA:22612"/>
        <dbReference type="ChEBI" id="CHEBI:15361"/>
        <dbReference type="ChEBI" id="CHEBI:57288"/>
        <dbReference type="ChEBI" id="CHEBI:58668"/>
        <dbReference type="EC" id="4.1.3.25"/>
    </reaction>
</comment>
<dbReference type="InterPro" id="IPR015813">
    <property type="entry name" value="Pyrv/PenolPyrv_kinase-like_dom"/>
</dbReference>
<comment type="subunit">
    <text evidence="3">Homotrimer.</text>
</comment>
<evidence type="ECO:0000256" key="5">
    <source>
        <dbReference type="ARBA" id="ARBA00022679"/>
    </source>
</evidence>
<dbReference type="PIRSF" id="PIRSF015582">
    <property type="entry name" value="Cit_lyase_B"/>
    <property type="match status" value="1"/>
</dbReference>
<comment type="similarity">
    <text evidence="17">Belongs to the HpcH/HpaI aldolase family. Citrate lyase beta subunit-like subfamily.</text>
</comment>
<dbReference type="SUPFAM" id="SSF51621">
    <property type="entry name" value="Phosphoenolpyruvate/pyruvate domain"/>
    <property type="match status" value="1"/>
</dbReference>
<dbReference type="InterPro" id="IPR040442">
    <property type="entry name" value="Pyrv_kinase-like_dom_sf"/>
</dbReference>
<evidence type="ECO:0000256" key="12">
    <source>
        <dbReference type="ARBA" id="ARBA00023239"/>
    </source>
</evidence>
<dbReference type="Gene3D" id="3.20.20.60">
    <property type="entry name" value="Phosphoenolpyruvate-binding domains"/>
    <property type="match status" value="1"/>
</dbReference>
<keyword evidence="10" id="KW-0007">Acetylation</keyword>
<evidence type="ECO:0000313" key="28">
    <source>
        <dbReference type="Proteomes" id="UP001347796"/>
    </source>
</evidence>
<keyword evidence="6 25" id="KW-0479">Metal-binding</keyword>
<keyword evidence="9" id="KW-0809">Transit peptide</keyword>
<feature type="binding site" evidence="25">
    <location>
        <position position="202"/>
    </location>
    <ligand>
        <name>Mg(2+)</name>
        <dbReference type="ChEBI" id="CHEBI:18420"/>
    </ligand>
</feature>
<evidence type="ECO:0000313" key="27">
    <source>
        <dbReference type="EMBL" id="KAK6187525.1"/>
    </source>
</evidence>
<keyword evidence="7" id="KW-0378">Hydrolase</keyword>
<accession>A0AAN8K1Y1</accession>
<dbReference type="GO" id="GO:0106064">
    <property type="term" value="P:regulation of cobalamin metabolic process"/>
    <property type="evidence" value="ECO:0007669"/>
    <property type="project" value="UniProtKB-ARBA"/>
</dbReference>
<evidence type="ECO:0000256" key="13">
    <source>
        <dbReference type="ARBA" id="ARBA00047918"/>
    </source>
</evidence>
<dbReference type="GO" id="GO:0047777">
    <property type="term" value="F:(S)-citramalyl-CoA lyase activity"/>
    <property type="evidence" value="ECO:0007669"/>
    <property type="project" value="UniProtKB-EC"/>
</dbReference>
<evidence type="ECO:0000256" key="17">
    <source>
        <dbReference type="ARBA" id="ARBA00061542"/>
    </source>
</evidence>
<comment type="cofactor">
    <cofactor evidence="1">
        <name>Mg(2+)</name>
        <dbReference type="ChEBI" id="CHEBI:18420"/>
    </cofactor>
</comment>
<keyword evidence="8 25" id="KW-0460">Magnesium</keyword>
<evidence type="ECO:0000256" key="21">
    <source>
        <dbReference type="ARBA" id="ARBA00076231"/>
    </source>
</evidence>
<evidence type="ECO:0000256" key="20">
    <source>
        <dbReference type="ARBA" id="ARBA00072098"/>
    </source>
</evidence>
<evidence type="ECO:0000256" key="4">
    <source>
        <dbReference type="ARBA" id="ARBA00012636"/>
    </source>
</evidence>
<evidence type="ECO:0000256" key="6">
    <source>
        <dbReference type="ARBA" id="ARBA00022723"/>
    </source>
</evidence>
<feature type="binding site" evidence="25">
    <location>
        <position position="167"/>
    </location>
    <ligand>
        <name>Mg(2+)</name>
        <dbReference type="ChEBI" id="CHEBI:18420"/>
    </ligand>
</feature>
<evidence type="ECO:0000256" key="3">
    <source>
        <dbReference type="ARBA" id="ARBA00011233"/>
    </source>
</evidence>
<evidence type="ECO:0000256" key="14">
    <source>
        <dbReference type="ARBA" id="ARBA00051623"/>
    </source>
</evidence>
<gene>
    <name evidence="27" type="ORF">SNE40_005529</name>
</gene>
<comment type="subcellular location">
    <subcellularLocation>
        <location evidence="2">Mitochondrion</location>
    </subcellularLocation>
</comment>
<comment type="catalytic activity">
    <reaction evidence="13">
        <text>glyoxylate + acetyl-CoA + H2O = (S)-malate + CoA + H(+)</text>
        <dbReference type="Rhea" id="RHEA:18181"/>
        <dbReference type="ChEBI" id="CHEBI:15377"/>
        <dbReference type="ChEBI" id="CHEBI:15378"/>
        <dbReference type="ChEBI" id="CHEBI:15589"/>
        <dbReference type="ChEBI" id="CHEBI:36655"/>
        <dbReference type="ChEBI" id="CHEBI:57287"/>
        <dbReference type="ChEBI" id="CHEBI:57288"/>
        <dbReference type="EC" id="2.3.3.9"/>
    </reaction>
</comment>
<dbReference type="EC" id="3.1.2.30" evidence="18"/>
<dbReference type="Proteomes" id="UP001347796">
    <property type="component" value="Unassembled WGS sequence"/>
</dbReference>
<dbReference type="FunFam" id="3.20.20.60:FF:000014">
    <property type="entry name" value="Citrate lyase subunit beta-like protein"/>
    <property type="match status" value="1"/>
</dbReference>
<evidence type="ECO:0000256" key="11">
    <source>
        <dbReference type="ARBA" id="ARBA00023128"/>
    </source>
</evidence>
<comment type="catalytic activity">
    <reaction evidence="14">
        <text>propanoyl-CoA + glyoxylate + H2O = 3-methylmalate + CoA + H(+)</text>
        <dbReference type="Rhea" id="RHEA:47628"/>
        <dbReference type="ChEBI" id="CHEBI:15377"/>
        <dbReference type="ChEBI" id="CHEBI:15378"/>
        <dbReference type="ChEBI" id="CHEBI:36655"/>
        <dbReference type="ChEBI" id="CHEBI:57287"/>
        <dbReference type="ChEBI" id="CHEBI:57392"/>
        <dbReference type="ChEBI" id="CHEBI:87810"/>
    </reaction>
</comment>
<keyword evidence="28" id="KW-1185">Reference proteome</keyword>
<name>A0AAN8K1Y1_PATCE</name>
<evidence type="ECO:0000259" key="26">
    <source>
        <dbReference type="Pfam" id="PF03328"/>
    </source>
</evidence>
<evidence type="ECO:0000256" key="15">
    <source>
        <dbReference type="ARBA" id="ARBA00051672"/>
    </source>
</evidence>
<dbReference type="EMBL" id="JAZGQO010000004">
    <property type="protein sequence ID" value="KAK6187525.1"/>
    <property type="molecule type" value="Genomic_DNA"/>
</dbReference>
<dbReference type="PANTHER" id="PTHR11105:SF0">
    <property type="entry name" value="CITRAMALYL-COA LYASE, MITOCHONDRIAL"/>
    <property type="match status" value="1"/>
</dbReference>
<keyword evidence="5" id="KW-0808">Transferase</keyword>
<reference evidence="27 28" key="1">
    <citation type="submission" date="2024-01" db="EMBL/GenBank/DDBJ databases">
        <title>The genome of the rayed Mediterranean limpet Patella caerulea (Linnaeus, 1758).</title>
        <authorList>
            <person name="Anh-Thu Weber A."/>
            <person name="Halstead-Nussloch G."/>
        </authorList>
    </citation>
    <scope>NUCLEOTIDE SEQUENCE [LARGE SCALE GENOMIC DNA]</scope>
    <source>
        <strain evidence="27">AATW-2023a</strain>
        <tissue evidence="27">Whole specimen</tissue>
    </source>
</reference>
<evidence type="ECO:0000256" key="2">
    <source>
        <dbReference type="ARBA" id="ARBA00004173"/>
    </source>
</evidence>
<evidence type="ECO:0000256" key="9">
    <source>
        <dbReference type="ARBA" id="ARBA00022946"/>
    </source>
</evidence>
<keyword evidence="11" id="KW-0496">Mitochondrion</keyword>
<dbReference type="GO" id="GO:0016787">
    <property type="term" value="F:hydrolase activity"/>
    <property type="evidence" value="ECO:0007669"/>
    <property type="project" value="UniProtKB-KW"/>
</dbReference>
<feature type="binding site" evidence="24">
    <location>
        <position position="167"/>
    </location>
    <ligand>
        <name>substrate</name>
    </ligand>
</feature>
<dbReference type="GO" id="GO:0005739">
    <property type="term" value="C:mitochondrion"/>
    <property type="evidence" value="ECO:0007669"/>
    <property type="project" value="UniProtKB-SubCell"/>
</dbReference>
<evidence type="ECO:0000256" key="8">
    <source>
        <dbReference type="ARBA" id="ARBA00022842"/>
    </source>
</evidence>
<dbReference type="GO" id="GO:0046872">
    <property type="term" value="F:metal ion binding"/>
    <property type="evidence" value="ECO:0007669"/>
    <property type="project" value="UniProtKB-KW"/>
</dbReference>
<dbReference type="EC" id="2.3.3.9" evidence="4"/>
<evidence type="ECO:0000256" key="7">
    <source>
        <dbReference type="ARBA" id="ARBA00022801"/>
    </source>
</evidence>
<evidence type="ECO:0000256" key="24">
    <source>
        <dbReference type="PIRSR" id="PIRSR015582-1"/>
    </source>
</evidence>
<evidence type="ECO:0000256" key="16">
    <source>
        <dbReference type="ARBA" id="ARBA00055540"/>
    </source>
</evidence>
<evidence type="ECO:0000256" key="19">
    <source>
        <dbReference type="ARBA" id="ARBA00066840"/>
    </source>
</evidence>
<evidence type="ECO:0000256" key="25">
    <source>
        <dbReference type="PIRSR" id="PIRSR015582-2"/>
    </source>
</evidence>
<dbReference type="PANTHER" id="PTHR11105">
    <property type="entry name" value="CITRATE LYASE SUBUNIT BETA-RELATED"/>
    <property type="match status" value="1"/>
</dbReference>
<dbReference type="InterPro" id="IPR011206">
    <property type="entry name" value="Citrate_lyase_beta/mcl1/mcl2"/>
</dbReference>
<dbReference type="EC" id="4.1.3.25" evidence="19"/>
<dbReference type="GO" id="GO:0004474">
    <property type="term" value="F:malate synthase activity"/>
    <property type="evidence" value="ECO:0007669"/>
    <property type="project" value="UniProtKB-EC"/>
</dbReference>
<protein>
    <recommendedName>
        <fullName evidence="20">Citramalyl-CoA lyase, mitochondrial</fullName>
        <ecNumber evidence="4">2.3.3.9</ecNumber>
        <ecNumber evidence="18">3.1.2.30</ecNumber>
        <ecNumber evidence="19">4.1.3.25</ecNumber>
    </recommendedName>
    <alternativeName>
        <fullName evidence="22">(3S)-malyl-CoA thioesterase</fullName>
    </alternativeName>
    <alternativeName>
        <fullName evidence="23">Beta-methylmalate synthase</fullName>
    </alternativeName>
    <alternativeName>
        <fullName evidence="21">Malate synthase</fullName>
    </alternativeName>
</protein>
<dbReference type="InterPro" id="IPR040186">
    <property type="entry name" value="Citramalyl-CoA_lyase"/>
</dbReference>
<comment type="function">
    <text evidence="16">Mitochondrial citramalyl-CoA lyase indirectly involved in the vitamin B12 metabolism. Converts citramalyl-CoA into acetyl-CoA and pyruvate in the C5-dicarboxylate catabolism pathway. The C5-dicarboxylate catabolism pathway is required to detoxify itaconate, a vitamin B12-poisoning metabolite. Also acts as a malate synthase in vitro, converting glyoxylate and acetyl-CoA to malate. Also displays malyl-CoA thioesterase activity. Also acts as a beta-methylmalate synthase in vitro, by mediating conversion of glyoxylate and propionyl-CoA to beta-methylmalate. Also has very weak citramalate synthase activity in vitro.</text>
</comment>
<proteinExistence type="inferred from homology"/>
<dbReference type="AlphaFoldDB" id="A0AAN8K1Y1"/>
<comment type="caution">
    <text evidence="27">The sequence shown here is derived from an EMBL/GenBank/DDBJ whole genome shotgun (WGS) entry which is preliminary data.</text>
</comment>
<dbReference type="Pfam" id="PF03328">
    <property type="entry name" value="HpcH_HpaI"/>
    <property type="match status" value="1"/>
</dbReference>
<sequence length="337" mass="37995">MTSRKLFSTFCNKRLSVNGLNKRSVGCYSTSSAERQYIPRRTVMYVPGHDLKKLRKIPQLNTDCAVLECEDGVALSKKAEARVNICQILEEIDFGPIDCAVRVNSVSSGLIEEDLKIILSAKKLPQTVLIPKVDNIDELNYFTDIMKREINRRKETNYRPYLITFIESGQAVMNMVDIIKTGLRFSEEGVYLLDGVVFGSDDFCADIGATRTSEAGELIYARQKIVMTAKAFRLQAIDMVSIDIKDQESLERQSLEGARMGYTGKQIIHPSQIDTVNTAFTPSHDKVEWATQLLDAFNTHHQSGQGAFTFRGSMIDMPLVLQARNILQLVKNIQRKQ</sequence>
<feature type="domain" description="HpcH/HpaI aldolase/citrate lyase" evidence="26">
    <location>
        <begin position="41"/>
        <end position="270"/>
    </location>
</feature>
<keyword evidence="12" id="KW-0456">Lyase</keyword>
<evidence type="ECO:0000256" key="22">
    <source>
        <dbReference type="ARBA" id="ARBA00076788"/>
    </source>
</evidence>